<gene>
    <name evidence="9" type="primary">tig</name>
</gene>
<evidence type="ECO:0000256" key="7">
    <source>
        <dbReference type="ARBA" id="ARBA00023235"/>
    </source>
</evidence>
<dbReference type="GO" id="GO:0044183">
    <property type="term" value="F:protein folding chaperone"/>
    <property type="evidence" value="ECO:0007669"/>
    <property type="project" value="TreeGrafter"/>
</dbReference>
<keyword evidence="5 9" id="KW-0697">Rotamase</keyword>
<dbReference type="InterPro" id="IPR008880">
    <property type="entry name" value="Trigger_fac_C"/>
</dbReference>
<comment type="domain">
    <text evidence="9">Consists of 3 domains; the N-terminus binds the ribosome, the middle domain has PPIase activity, while the C-terminus has intrinsic chaperone activity on its own.</text>
</comment>
<dbReference type="GO" id="GO:0043022">
    <property type="term" value="F:ribosome binding"/>
    <property type="evidence" value="ECO:0007669"/>
    <property type="project" value="TreeGrafter"/>
</dbReference>
<feature type="domain" description="Trigger factor C-terminal" evidence="11">
    <location>
        <begin position="257"/>
        <end position="407"/>
    </location>
</feature>
<dbReference type="HAMAP" id="MF_00303">
    <property type="entry name" value="Trigger_factor_Tig"/>
    <property type="match status" value="1"/>
</dbReference>
<comment type="subcellular location">
    <subcellularLocation>
        <location evidence="9">Cytoplasm</location>
    </subcellularLocation>
    <text evidence="9">About half TF is bound to the ribosome near the polypeptide exit tunnel while the other half is free in the cytoplasm.</text>
</comment>
<evidence type="ECO:0000256" key="8">
    <source>
        <dbReference type="ARBA" id="ARBA00029986"/>
    </source>
</evidence>
<dbReference type="GO" id="GO:0015031">
    <property type="term" value="P:protein transport"/>
    <property type="evidence" value="ECO:0007669"/>
    <property type="project" value="UniProtKB-UniRule"/>
</dbReference>
<dbReference type="SUPFAM" id="SSF102735">
    <property type="entry name" value="Trigger factor ribosome-binding domain"/>
    <property type="match status" value="1"/>
</dbReference>
<protein>
    <recommendedName>
        <fullName evidence="4 9">Trigger factor</fullName>
        <shortName evidence="9">TF</shortName>
        <ecNumber evidence="3 9">5.2.1.8</ecNumber>
    </recommendedName>
    <alternativeName>
        <fullName evidence="8 9">PPIase</fullName>
    </alternativeName>
</protein>
<evidence type="ECO:0000256" key="6">
    <source>
        <dbReference type="ARBA" id="ARBA00023186"/>
    </source>
</evidence>
<evidence type="ECO:0000256" key="5">
    <source>
        <dbReference type="ARBA" id="ARBA00023110"/>
    </source>
</evidence>
<dbReference type="Gene3D" id="3.10.50.40">
    <property type="match status" value="1"/>
</dbReference>
<dbReference type="InterPro" id="IPR037041">
    <property type="entry name" value="Trigger_fac_C_sf"/>
</dbReference>
<dbReference type="EMBL" id="GU474850">
    <property type="protein sequence ID" value="ADI16945.1"/>
    <property type="molecule type" value="Genomic_DNA"/>
</dbReference>
<keyword evidence="9" id="KW-0131">Cell cycle</keyword>
<evidence type="ECO:0000256" key="2">
    <source>
        <dbReference type="ARBA" id="ARBA00005464"/>
    </source>
</evidence>
<dbReference type="InterPro" id="IPR027304">
    <property type="entry name" value="Trigger_fact/SurA_dom_sf"/>
</dbReference>
<keyword evidence="6 9" id="KW-0143">Chaperone</keyword>
<evidence type="ECO:0000256" key="4">
    <source>
        <dbReference type="ARBA" id="ARBA00016902"/>
    </source>
</evidence>
<evidence type="ECO:0000259" key="11">
    <source>
        <dbReference type="Pfam" id="PF05698"/>
    </source>
</evidence>
<name>E0XRA4_9BACT</name>
<keyword evidence="9" id="KW-0963">Cytoplasm</keyword>
<dbReference type="InterPro" id="IPR008881">
    <property type="entry name" value="Trigger_fac_ribosome-bd_bac"/>
</dbReference>
<keyword evidence="7 9" id="KW-0413">Isomerase</keyword>
<dbReference type="GO" id="GO:0051083">
    <property type="term" value="P:'de novo' cotranslational protein folding"/>
    <property type="evidence" value="ECO:0007669"/>
    <property type="project" value="TreeGrafter"/>
</dbReference>
<dbReference type="InterPro" id="IPR046357">
    <property type="entry name" value="PPIase_dom_sf"/>
</dbReference>
<organism evidence="12">
    <name type="scientific">uncultured Fidelibacterota bacterium HF0010_18O13</name>
    <dbReference type="NCBI Taxonomy" id="710789"/>
    <lineage>
        <taxon>Bacteria</taxon>
        <taxon>Pseudomonadati</taxon>
        <taxon>Fidelibacterota</taxon>
        <taxon>environmental samples</taxon>
    </lineage>
</organism>
<evidence type="ECO:0000256" key="1">
    <source>
        <dbReference type="ARBA" id="ARBA00000971"/>
    </source>
</evidence>
<dbReference type="SUPFAM" id="SSF109998">
    <property type="entry name" value="Triger factor/SurA peptide-binding domain-like"/>
    <property type="match status" value="1"/>
</dbReference>
<dbReference type="GO" id="GO:0003755">
    <property type="term" value="F:peptidyl-prolyl cis-trans isomerase activity"/>
    <property type="evidence" value="ECO:0007669"/>
    <property type="project" value="UniProtKB-UniRule"/>
</dbReference>
<dbReference type="InterPro" id="IPR036611">
    <property type="entry name" value="Trigger_fac_ribosome-bd_sf"/>
</dbReference>
<evidence type="ECO:0000256" key="9">
    <source>
        <dbReference type="HAMAP-Rule" id="MF_00303"/>
    </source>
</evidence>
<reference evidence="12" key="1">
    <citation type="journal article" date="2011" name="Environ. Microbiol.">
        <title>Time-series analyses of Monterey Bay coastal microbial picoplankton using a 'genome proxy' microarray.</title>
        <authorList>
            <person name="Rich V.I."/>
            <person name="Pham V.D."/>
            <person name="Eppley J."/>
            <person name="Shi Y."/>
            <person name="DeLong E.F."/>
        </authorList>
    </citation>
    <scope>NUCLEOTIDE SEQUENCE</scope>
</reference>
<dbReference type="Pfam" id="PF05697">
    <property type="entry name" value="Trigger_N"/>
    <property type="match status" value="1"/>
</dbReference>
<comment type="similarity">
    <text evidence="2 9">Belongs to the FKBP-type PPIase family. Tig subfamily.</text>
</comment>
<dbReference type="Pfam" id="PF05698">
    <property type="entry name" value="Trigger_C"/>
    <property type="match status" value="1"/>
</dbReference>
<dbReference type="GO" id="GO:0043335">
    <property type="term" value="P:protein unfolding"/>
    <property type="evidence" value="ECO:0007669"/>
    <property type="project" value="TreeGrafter"/>
</dbReference>
<evidence type="ECO:0000259" key="10">
    <source>
        <dbReference type="Pfam" id="PF05697"/>
    </source>
</evidence>
<dbReference type="Gene3D" id="1.10.3120.10">
    <property type="entry name" value="Trigger factor, C-terminal domain"/>
    <property type="match status" value="1"/>
</dbReference>
<sequence>MNLKVNSKKINDFTYELAISAKWEDIKADFNIAKKKVAKEIKLPGFRKGKVPENILMSQYINSVEMGFVQDFCEKYYIMALQKEELTPINQAQLKDIDFSYENDLSFKSEFEIEPSLKLPKFKKNMVTVEKINFISNQEEVDKTIENILNSQAKAEQIEKGSMNGDFLIVDKQELDESGLPIIGKKEKKYLAIGQDPIIEEKAESFISKNAGDKVKLTIDMGEGEKNYEFTIEAIQRRVPPKLDDEFVKQIDPNCKSIDEWKKNVHESIDNEYKRKSDEMFHSSLIDQFVKLVNPVLPTSMLENYLNNIVNEVKQNQNNQNTDEVQIREQYQQFAENNLRWFLLRKSIISHKELSVSPTEVEDFIKDALKKNESQKAEIERFYKKESNKNKLSDDLLDQKIIDMLKEHSKIKEKDQKTSELKGAQPNL</sequence>
<dbReference type="PANTHER" id="PTHR30560:SF3">
    <property type="entry name" value="TRIGGER FACTOR-LIKE PROTEIN TIG, CHLOROPLASTIC"/>
    <property type="match status" value="1"/>
</dbReference>
<dbReference type="PIRSF" id="PIRSF003095">
    <property type="entry name" value="Trigger_factor"/>
    <property type="match status" value="1"/>
</dbReference>
<evidence type="ECO:0000313" key="12">
    <source>
        <dbReference type="EMBL" id="ADI16945.1"/>
    </source>
</evidence>
<dbReference type="NCBIfam" id="TIGR00115">
    <property type="entry name" value="tig"/>
    <property type="match status" value="1"/>
</dbReference>
<dbReference type="GO" id="GO:0051301">
    <property type="term" value="P:cell division"/>
    <property type="evidence" value="ECO:0007669"/>
    <property type="project" value="UniProtKB-KW"/>
</dbReference>
<dbReference type="AlphaFoldDB" id="E0XRA4"/>
<dbReference type="PANTHER" id="PTHR30560">
    <property type="entry name" value="TRIGGER FACTOR CHAPERONE AND PEPTIDYL-PROLYL CIS/TRANS ISOMERASE"/>
    <property type="match status" value="1"/>
</dbReference>
<comment type="catalytic activity">
    <reaction evidence="1 9">
        <text>[protein]-peptidylproline (omega=180) = [protein]-peptidylproline (omega=0)</text>
        <dbReference type="Rhea" id="RHEA:16237"/>
        <dbReference type="Rhea" id="RHEA-COMP:10747"/>
        <dbReference type="Rhea" id="RHEA-COMP:10748"/>
        <dbReference type="ChEBI" id="CHEBI:83833"/>
        <dbReference type="ChEBI" id="CHEBI:83834"/>
        <dbReference type="EC" id="5.2.1.8"/>
    </reaction>
</comment>
<accession>E0XRA4</accession>
<keyword evidence="9" id="KW-0132">Cell division</keyword>
<dbReference type="GO" id="GO:0005737">
    <property type="term" value="C:cytoplasm"/>
    <property type="evidence" value="ECO:0007669"/>
    <property type="project" value="UniProtKB-SubCell"/>
</dbReference>
<dbReference type="InterPro" id="IPR005215">
    <property type="entry name" value="Trig_fac"/>
</dbReference>
<proteinExistence type="inferred from homology"/>
<evidence type="ECO:0000256" key="3">
    <source>
        <dbReference type="ARBA" id="ARBA00013194"/>
    </source>
</evidence>
<dbReference type="Gene3D" id="3.30.70.1050">
    <property type="entry name" value="Trigger factor ribosome-binding domain"/>
    <property type="match status" value="1"/>
</dbReference>
<feature type="domain" description="Trigger factor ribosome-binding bacterial" evidence="10">
    <location>
        <begin position="4"/>
        <end position="148"/>
    </location>
</feature>
<dbReference type="EC" id="5.2.1.8" evidence="3 9"/>
<comment type="function">
    <text evidence="9">Involved in protein export. Acts as a chaperone by maintaining the newly synthesized protein in an open conformation. Functions as a peptidyl-prolyl cis-trans isomerase.</text>
</comment>